<reference evidence="2 3" key="2">
    <citation type="journal article" date="2016" name="J. Biotechnol.">
        <title>Complete genome sequence of Arthrobacter alpinus ERGS4:06, a yellow pigmented bacterium tolerant to cold and radiations isolated from Sikkim Himalaya.</title>
        <authorList>
            <person name="Kumar R."/>
            <person name="Singh D."/>
            <person name="Swarnkar M.K."/>
            <person name="Singh A.K."/>
            <person name="Kumar S."/>
        </authorList>
    </citation>
    <scope>NUCLEOTIDE SEQUENCE [LARGE SCALE GENOMIC DNA]</scope>
    <source>
        <strain evidence="2 3">ERGS4:06</strain>
    </source>
</reference>
<dbReference type="Pfam" id="PF03009">
    <property type="entry name" value="GDPD"/>
    <property type="match status" value="1"/>
</dbReference>
<evidence type="ECO:0000259" key="1">
    <source>
        <dbReference type="PROSITE" id="PS51704"/>
    </source>
</evidence>
<dbReference type="Gene3D" id="3.20.20.190">
    <property type="entry name" value="Phosphatidylinositol (PI) phosphodiesterase"/>
    <property type="match status" value="1"/>
</dbReference>
<dbReference type="PROSITE" id="PS51704">
    <property type="entry name" value="GP_PDE"/>
    <property type="match status" value="1"/>
</dbReference>
<organism evidence="2 3">
    <name type="scientific">Arthrobacter alpinus</name>
    <dbReference type="NCBI Taxonomy" id="656366"/>
    <lineage>
        <taxon>Bacteria</taxon>
        <taxon>Bacillati</taxon>
        <taxon>Actinomycetota</taxon>
        <taxon>Actinomycetes</taxon>
        <taxon>Micrococcales</taxon>
        <taxon>Micrococcaceae</taxon>
        <taxon>Arthrobacter</taxon>
    </lineage>
</organism>
<dbReference type="GO" id="GO:0006629">
    <property type="term" value="P:lipid metabolic process"/>
    <property type="evidence" value="ECO:0007669"/>
    <property type="project" value="InterPro"/>
</dbReference>
<dbReference type="PANTHER" id="PTHR46211:SF14">
    <property type="entry name" value="GLYCEROPHOSPHODIESTER PHOSPHODIESTERASE"/>
    <property type="match status" value="1"/>
</dbReference>
<reference evidence="3" key="1">
    <citation type="submission" date="2015-11" db="EMBL/GenBank/DDBJ databases">
        <authorList>
            <person name="Kumar R."/>
            <person name="Singh D."/>
            <person name="Swarnkar M.K."/>
            <person name="Singh A.K."/>
            <person name="Kumar S."/>
        </authorList>
    </citation>
    <scope>NUCLEOTIDE SEQUENCE [LARGE SCALE GENOMIC DNA]</scope>
    <source>
        <strain evidence="3">ERGS4:06</strain>
    </source>
</reference>
<dbReference type="AlphaFoldDB" id="A0A0S2LXW8"/>
<accession>A0A0S2LXW8</accession>
<proteinExistence type="predicted"/>
<feature type="domain" description="GP-PDE" evidence="1">
    <location>
        <begin position="44"/>
        <end position="287"/>
    </location>
</feature>
<dbReference type="InterPro" id="IPR030395">
    <property type="entry name" value="GP_PDE_dom"/>
</dbReference>
<gene>
    <name evidence="2" type="ORF">AS189_05345</name>
</gene>
<evidence type="ECO:0000313" key="2">
    <source>
        <dbReference type="EMBL" id="ALO66027.1"/>
    </source>
</evidence>
<evidence type="ECO:0000313" key="3">
    <source>
        <dbReference type="Proteomes" id="UP000059574"/>
    </source>
</evidence>
<protein>
    <recommendedName>
        <fullName evidence="1">GP-PDE domain-containing protein</fullName>
    </recommendedName>
</protein>
<name>A0A0S2LXW8_9MICC</name>
<dbReference type="InterPro" id="IPR017946">
    <property type="entry name" value="PLC-like_Pdiesterase_TIM-brl"/>
</dbReference>
<dbReference type="EMBL" id="CP013200">
    <property type="protein sequence ID" value="ALO66027.1"/>
    <property type="molecule type" value="Genomic_DNA"/>
</dbReference>
<dbReference type="PANTHER" id="PTHR46211">
    <property type="entry name" value="GLYCEROPHOSPHORYL DIESTER PHOSPHODIESTERASE"/>
    <property type="match status" value="1"/>
</dbReference>
<sequence>MPAVHLAAIHWDTALRTLVEEAQGLRKDTMAVLLENHKEECTIMRIFAHRGVSAHLPENTKAAFARAIELGIDGIELDVHLSADRIPVVIHDDTADRTTNGTGDIGEFTARQLGLLDAGAGESVPTLSEVLAMAAGKLRVNIELKDATSVEPVVQVVTEATGVDWFASSADWGALAELRRLLPDAKTYPLCVGNLDKLSALLSGDDDADQFAGRGIQAAIDFAVENGGEGVSIWEGGLDQDDIARIHAAGLKVWVWTVNDPERALELLDMGADAVCTDDPELIQQILPAQCSAEAQSAVPEFAVLESASLGAKP</sequence>
<dbReference type="SUPFAM" id="SSF51695">
    <property type="entry name" value="PLC-like phosphodiesterases"/>
    <property type="match status" value="1"/>
</dbReference>
<dbReference type="Proteomes" id="UP000059574">
    <property type="component" value="Chromosome"/>
</dbReference>
<dbReference type="GO" id="GO:0008081">
    <property type="term" value="F:phosphoric diester hydrolase activity"/>
    <property type="evidence" value="ECO:0007669"/>
    <property type="project" value="InterPro"/>
</dbReference>